<evidence type="ECO:0000313" key="3">
    <source>
        <dbReference type="EMBL" id="URE26522.1"/>
    </source>
</evidence>
<feature type="transmembrane region" description="Helical" evidence="2">
    <location>
        <begin position="26"/>
        <end position="48"/>
    </location>
</feature>
<reference evidence="3" key="1">
    <citation type="submission" date="2022-05" db="EMBL/GenBank/DDBJ databases">
        <title>The Musa troglodytarum L. genome provides insights into the mechanism of non-climacteric behaviour and enrichment of carotenoids.</title>
        <authorList>
            <person name="Wang J."/>
        </authorList>
    </citation>
    <scope>NUCLEOTIDE SEQUENCE</scope>
    <source>
        <tissue evidence="3">Leaf</tissue>
    </source>
</reference>
<sequence>MQGPGAGDVWAWPPWWPRPLRQGAPWYQFLLYCFLLSGWILVALSVGAHNAKRSADLLAPSSLDSSPRVSCPEPSSSSLLRRQPPATLLLLYFCCVLALYVYALCCGSDAATPPSF</sequence>
<name>A0A9E7HAC2_9LILI</name>
<evidence type="ECO:0000256" key="1">
    <source>
        <dbReference type="SAM" id="MobiDB-lite"/>
    </source>
</evidence>
<evidence type="ECO:0000313" key="4">
    <source>
        <dbReference type="Proteomes" id="UP001055439"/>
    </source>
</evidence>
<keyword evidence="2" id="KW-0472">Membrane</keyword>
<accession>A0A9E7HAC2</accession>
<protein>
    <submittedName>
        <fullName evidence="3">Uncharacterized protein</fullName>
    </submittedName>
</protein>
<feature type="transmembrane region" description="Helical" evidence="2">
    <location>
        <begin position="86"/>
        <end position="104"/>
    </location>
</feature>
<evidence type="ECO:0000256" key="2">
    <source>
        <dbReference type="SAM" id="Phobius"/>
    </source>
</evidence>
<keyword evidence="4" id="KW-1185">Reference proteome</keyword>
<keyword evidence="2" id="KW-1133">Transmembrane helix</keyword>
<dbReference type="EMBL" id="CP097510">
    <property type="protein sequence ID" value="URE26522.1"/>
    <property type="molecule type" value="Genomic_DNA"/>
</dbReference>
<proteinExistence type="predicted"/>
<feature type="region of interest" description="Disordered" evidence="1">
    <location>
        <begin position="59"/>
        <end position="80"/>
    </location>
</feature>
<dbReference type="Proteomes" id="UP001055439">
    <property type="component" value="Chromosome 8"/>
</dbReference>
<dbReference type="AlphaFoldDB" id="A0A9E7HAC2"/>
<gene>
    <name evidence="3" type="ORF">MUK42_37554</name>
</gene>
<keyword evidence="2" id="KW-0812">Transmembrane</keyword>
<organism evidence="3 4">
    <name type="scientific">Musa troglodytarum</name>
    <name type="common">fe'i banana</name>
    <dbReference type="NCBI Taxonomy" id="320322"/>
    <lineage>
        <taxon>Eukaryota</taxon>
        <taxon>Viridiplantae</taxon>
        <taxon>Streptophyta</taxon>
        <taxon>Embryophyta</taxon>
        <taxon>Tracheophyta</taxon>
        <taxon>Spermatophyta</taxon>
        <taxon>Magnoliopsida</taxon>
        <taxon>Liliopsida</taxon>
        <taxon>Zingiberales</taxon>
        <taxon>Musaceae</taxon>
        <taxon>Musa</taxon>
    </lineage>
</organism>